<feature type="compositionally biased region" description="Acidic residues" evidence="1">
    <location>
        <begin position="213"/>
        <end position="225"/>
    </location>
</feature>
<dbReference type="OrthoDB" id="2420608at2759"/>
<dbReference type="VEuPathDB" id="FungiDB:PLEOSDRAFT_168812"/>
<dbReference type="InterPro" id="IPR009072">
    <property type="entry name" value="Histone-fold"/>
</dbReference>
<feature type="region of interest" description="Disordered" evidence="1">
    <location>
        <begin position="59"/>
        <end position="98"/>
    </location>
</feature>
<name>A0A067NIU4_PLEO1</name>
<dbReference type="GO" id="GO:0042393">
    <property type="term" value="F:histone binding"/>
    <property type="evidence" value="ECO:0007669"/>
    <property type="project" value="InterPro"/>
</dbReference>
<dbReference type="STRING" id="1137138.A0A067NIU4"/>
<feature type="compositionally biased region" description="Acidic residues" evidence="1">
    <location>
        <begin position="233"/>
        <end position="303"/>
    </location>
</feature>
<dbReference type="EMBL" id="KL198009">
    <property type="protein sequence ID" value="KDQ26895.1"/>
    <property type="molecule type" value="Genomic_DNA"/>
</dbReference>
<feature type="compositionally biased region" description="Low complexity" evidence="1">
    <location>
        <begin position="389"/>
        <end position="400"/>
    </location>
</feature>
<dbReference type="InterPro" id="IPR018465">
    <property type="entry name" value="Scm3/HJURP"/>
</dbReference>
<dbReference type="AlphaFoldDB" id="A0A067NIU4"/>
<feature type="compositionally biased region" description="Pro residues" evidence="1">
    <location>
        <begin position="420"/>
        <end position="430"/>
    </location>
</feature>
<dbReference type="GO" id="GO:0005634">
    <property type="term" value="C:nucleus"/>
    <property type="evidence" value="ECO:0007669"/>
    <property type="project" value="InterPro"/>
</dbReference>
<feature type="compositionally biased region" description="Acidic residues" evidence="1">
    <location>
        <begin position="369"/>
        <end position="385"/>
    </location>
</feature>
<proteinExistence type="predicted"/>
<reference evidence="4" key="1">
    <citation type="journal article" date="2014" name="Proc. Natl. Acad. Sci. U.S.A.">
        <title>Extensive sampling of basidiomycete genomes demonstrates inadequacy of the white-rot/brown-rot paradigm for wood decay fungi.</title>
        <authorList>
            <person name="Riley R."/>
            <person name="Salamov A.A."/>
            <person name="Brown D.W."/>
            <person name="Nagy L.G."/>
            <person name="Floudas D."/>
            <person name="Held B.W."/>
            <person name="Levasseur A."/>
            <person name="Lombard V."/>
            <person name="Morin E."/>
            <person name="Otillar R."/>
            <person name="Lindquist E.A."/>
            <person name="Sun H."/>
            <person name="LaButti K.M."/>
            <person name="Schmutz J."/>
            <person name="Jabbour D."/>
            <person name="Luo H."/>
            <person name="Baker S.E."/>
            <person name="Pisabarro A.G."/>
            <person name="Walton J.D."/>
            <person name="Blanchette R.A."/>
            <person name="Henrissat B."/>
            <person name="Martin F."/>
            <person name="Cullen D."/>
            <person name="Hibbett D.S."/>
            <person name="Grigoriev I.V."/>
        </authorList>
    </citation>
    <scope>NUCLEOTIDE SEQUENCE [LARGE SCALE GENOMIC DNA]</scope>
    <source>
        <strain evidence="4">PC15</strain>
    </source>
</reference>
<evidence type="ECO:0000256" key="2">
    <source>
        <dbReference type="SAM" id="SignalP"/>
    </source>
</evidence>
<dbReference type="Proteomes" id="UP000027073">
    <property type="component" value="Unassembled WGS sequence"/>
</dbReference>
<gene>
    <name evidence="3" type="ORF">PLEOSDRAFT_168812</name>
</gene>
<dbReference type="Pfam" id="PF10384">
    <property type="entry name" value="Scm3"/>
    <property type="match status" value="1"/>
</dbReference>
<feature type="region of interest" description="Disordered" evidence="1">
    <location>
        <begin position="364"/>
        <end position="520"/>
    </location>
</feature>
<dbReference type="Gene3D" id="1.10.20.10">
    <property type="entry name" value="Histone, subunit A"/>
    <property type="match status" value="1"/>
</dbReference>
<feature type="compositionally biased region" description="Basic and acidic residues" evidence="1">
    <location>
        <begin position="190"/>
        <end position="208"/>
    </location>
</feature>
<accession>A0A067NIU4</accession>
<organism evidence="3 4">
    <name type="scientific">Pleurotus ostreatus (strain PC15)</name>
    <name type="common">Oyster mushroom</name>
    <dbReference type="NCBI Taxonomy" id="1137138"/>
    <lineage>
        <taxon>Eukaryota</taxon>
        <taxon>Fungi</taxon>
        <taxon>Dikarya</taxon>
        <taxon>Basidiomycota</taxon>
        <taxon>Agaricomycotina</taxon>
        <taxon>Agaricomycetes</taxon>
        <taxon>Agaricomycetidae</taxon>
        <taxon>Agaricales</taxon>
        <taxon>Pleurotineae</taxon>
        <taxon>Pleurotaceae</taxon>
        <taxon>Pleurotus</taxon>
    </lineage>
</organism>
<feature type="compositionally biased region" description="Basic residues" evidence="1">
    <location>
        <begin position="498"/>
        <end position="520"/>
    </location>
</feature>
<protein>
    <submittedName>
        <fullName evidence="3">Uncharacterized protein</fullName>
    </submittedName>
</protein>
<dbReference type="InParanoid" id="A0A067NIU4"/>
<sequence>MAGSFLGWSIASSSSSVMALRLRLVIVDTIDGPATGRSGEDCKKANSLLETMRSLDSYFPTPYRLSDGPSPRKRPRTASRTPSRPPSRGPSSTPSEVNYAREESTLRLFDAWASIAERYSRPLGEDDEVDLRTGNVIKDRGFLRSTPRVAFGAFIPDEQEEPDEDDFDELDAFGEGRRIGGWSVPPVRTTDPEDARELEEFLEAERASKIYGVEEDEEEDHEEDVSDAHGSGEEQEVENEGEEHYDYEEELRDWKEDEDEQEAESVEGEEADYEEEAGDEVQEAEVVENEDGDGEQGEGDEEDHLSRNNAIASTSRLSKPQSTASSRNSATTFRKTDDAYDSDDEFGAYRMDEASAVYRILDHAPTPYVEDDDLDDDLNDDESEYAELPPSSSSVPSSPVKIRRKYPNIDFIDLTSDGPDSPPSTPSPPKRPTKHPTIDFIDLSSDDIPNSTPSQIRKEPVKKPARPAFLQLATPPRSSSLSSPPPRGLFPSNSSPKAQHKQKYTNRTVSKGKGKGKARA</sequence>
<feature type="region of interest" description="Disordered" evidence="1">
    <location>
        <begin position="174"/>
        <end position="343"/>
    </location>
</feature>
<evidence type="ECO:0000313" key="3">
    <source>
        <dbReference type="EMBL" id="KDQ26895.1"/>
    </source>
</evidence>
<keyword evidence="2" id="KW-0732">Signal</keyword>
<dbReference type="HOGENOM" id="CLU_523886_0_0_1"/>
<evidence type="ECO:0000256" key="1">
    <source>
        <dbReference type="SAM" id="MobiDB-lite"/>
    </source>
</evidence>
<feature type="chain" id="PRO_5001642219" evidence="2">
    <location>
        <begin position="20"/>
        <end position="520"/>
    </location>
</feature>
<feature type="signal peptide" evidence="2">
    <location>
        <begin position="1"/>
        <end position="19"/>
    </location>
</feature>
<feature type="compositionally biased region" description="Polar residues" evidence="1">
    <location>
        <begin position="307"/>
        <end position="333"/>
    </location>
</feature>
<dbReference type="GO" id="GO:0046982">
    <property type="term" value="F:protein heterodimerization activity"/>
    <property type="evidence" value="ECO:0007669"/>
    <property type="project" value="InterPro"/>
</dbReference>
<evidence type="ECO:0000313" key="4">
    <source>
        <dbReference type="Proteomes" id="UP000027073"/>
    </source>
</evidence>